<evidence type="ECO:0000313" key="6">
    <source>
        <dbReference type="Proteomes" id="UP000782312"/>
    </source>
</evidence>
<dbReference type="SFLD" id="SFLDS00003">
    <property type="entry name" value="Haloacid_Dehalogenase"/>
    <property type="match status" value="1"/>
</dbReference>
<comment type="similarity">
    <text evidence="3">Belongs to the HAD-like hydrolase superfamily. CbbY/CbbZ/Gph/YieH family.</text>
</comment>
<dbReference type="SUPFAM" id="SSF56784">
    <property type="entry name" value="HAD-like"/>
    <property type="match status" value="1"/>
</dbReference>
<keyword evidence="5" id="KW-0378">Hydrolase</keyword>
<dbReference type="PANTHER" id="PTHR43434:SF1">
    <property type="entry name" value="PHOSPHOGLYCOLATE PHOSPHATASE"/>
    <property type="match status" value="1"/>
</dbReference>
<evidence type="ECO:0000256" key="1">
    <source>
        <dbReference type="ARBA" id="ARBA00000830"/>
    </source>
</evidence>
<dbReference type="InterPro" id="IPR023198">
    <property type="entry name" value="PGP-like_dom2"/>
</dbReference>
<dbReference type="PANTHER" id="PTHR43434">
    <property type="entry name" value="PHOSPHOGLYCOLATE PHOSPHATASE"/>
    <property type="match status" value="1"/>
</dbReference>
<comment type="caution">
    <text evidence="5">The sequence shown here is derived from an EMBL/GenBank/DDBJ whole genome shotgun (WGS) entry which is preliminary data.</text>
</comment>
<dbReference type="InterPro" id="IPR050155">
    <property type="entry name" value="HAD-like_hydrolase_sf"/>
</dbReference>
<comment type="catalytic activity">
    <reaction evidence="1">
        <text>2-phosphoglycolate + H2O = glycolate + phosphate</text>
        <dbReference type="Rhea" id="RHEA:14369"/>
        <dbReference type="ChEBI" id="CHEBI:15377"/>
        <dbReference type="ChEBI" id="CHEBI:29805"/>
        <dbReference type="ChEBI" id="CHEBI:43474"/>
        <dbReference type="ChEBI" id="CHEBI:58033"/>
        <dbReference type="EC" id="3.1.3.18"/>
    </reaction>
</comment>
<organism evidence="5 6">
    <name type="scientific">Tectimicrobiota bacterium</name>
    <dbReference type="NCBI Taxonomy" id="2528274"/>
    <lineage>
        <taxon>Bacteria</taxon>
        <taxon>Pseudomonadati</taxon>
        <taxon>Nitrospinota/Tectimicrobiota group</taxon>
        <taxon>Candidatus Tectimicrobiota</taxon>
    </lineage>
</organism>
<dbReference type="Gene3D" id="3.40.50.1000">
    <property type="entry name" value="HAD superfamily/HAD-like"/>
    <property type="match status" value="1"/>
</dbReference>
<evidence type="ECO:0000256" key="2">
    <source>
        <dbReference type="ARBA" id="ARBA00004818"/>
    </source>
</evidence>
<proteinExistence type="inferred from homology"/>
<dbReference type="SFLD" id="SFLDG01129">
    <property type="entry name" value="C1.5:_HAD__Beta-PGM__Phosphata"/>
    <property type="match status" value="1"/>
</dbReference>
<accession>A0A932MND1</accession>
<reference evidence="5" key="1">
    <citation type="submission" date="2020-07" db="EMBL/GenBank/DDBJ databases">
        <title>Huge and variable diversity of episymbiotic CPR bacteria and DPANN archaea in groundwater ecosystems.</title>
        <authorList>
            <person name="He C.Y."/>
            <person name="Keren R."/>
            <person name="Whittaker M."/>
            <person name="Farag I.F."/>
            <person name="Doudna J."/>
            <person name="Cate J.H.D."/>
            <person name="Banfield J.F."/>
        </authorList>
    </citation>
    <scope>NUCLEOTIDE SEQUENCE</scope>
    <source>
        <strain evidence="5">NC_groundwater_763_Ag_S-0.2um_68_21</strain>
    </source>
</reference>
<dbReference type="AlphaFoldDB" id="A0A932MND1"/>
<gene>
    <name evidence="5" type="ORF">HYZ11_16625</name>
</gene>
<dbReference type="InterPro" id="IPR041492">
    <property type="entry name" value="HAD_2"/>
</dbReference>
<name>A0A932MND1_UNCTE</name>
<dbReference type="EC" id="3.1.3.18" evidence="4"/>
<sequence>MPPRAILFDHDGTLVDSYPGIALCMRLTCRDLGKPEMTDEEVSASIGPTLEDRFTELWGGETAREAARIYRAHYAVHFLSGTRLLDGVKCTLEALEARGVPMACVTNKSWNYCVRQLEHFGLHERMKVVYGNLQGFPPKPDPAMALAALEVLGVPPEEAVLVGDTAIDVRTAHAAGVQAWVVPSEYTSIESIERAKPHKILKNFKKILQYI</sequence>
<dbReference type="Proteomes" id="UP000782312">
    <property type="component" value="Unassembled WGS sequence"/>
</dbReference>
<dbReference type="EMBL" id="JACPUR010000039">
    <property type="protein sequence ID" value="MBI3129234.1"/>
    <property type="molecule type" value="Genomic_DNA"/>
</dbReference>
<comment type="pathway">
    <text evidence="2">Organic acid metabolism; glycolate biosynthesis; glycolate from 2-phosphoglycolate: step 1/1.</text>
</comment>
<dbReference type="InterPro" id="IPR023214">
    <property type="entry name" value="HAD_sf"/>
</dbReference>
<dbReference type="GO" id="GO:0005829">
    <property type="term" value="C:cytosol"/>
    <property type="evidence" value="ECO:0007669"/>
    <property type="project" value="TreeGrafter"/>
</dbReference>
<protein>
    <recommendedName>
        <fullName evidence="4">phosphoglycolate phosphatase</fullName>
        <ecNumber evidence="4">3.1.3.18</ecNumber>
    </recommendedName>
</protein>
<dbReference type="Gene3D" id="1.10.150.240">
    <property type="entry name" value="Putative phosphatase, domain 2"/>
    <property type="match status" value="1"/>
</dbReference>
<dbReference type="GO" id="GO:0006281">
    <property type="term" value="P:DNA repair"/>
    <property type="evidence" value="ECO:0007669"/>
    <property type="project" value="TreeGrafter"/>
</dbReference>
<evidence type="ECO:0000256" key="4">
    <source>
        <dbReference type="ARBA" id="ARBA00013078"/>
    </source>
</evidence>
<dbReference type="Pfam" id="PF13419">
    <property type="entry name" value="HAD_2"/>
    <property type="match status" value="1"/>
</dbReference>
<evidence type="ECO:0000313" key="5">
    <source>
        <dbReference type="EMBL" id="MBI3129234.1"/>
    </source>
</evidence>
<dbReference type="SFLD" id="SFLDG01135">
    <property type="entry name" value="C1.5.6:_HAD__Beta-PGM__Phospha"/>
    <property type="match status" value="1"/>
</dbReference>
<evidence type="ECO:0000256" key="3">
    <source>
        <dbReference type="ARBA" id="ARBA00006171"/>
    </source>
</evidence>
<dbReference type="InterPro" id="IPR006439">
    <property type="entry name" value="HAD-SF_hydro_IA"/>
</dbReference>
<dbReference type="InterPro" id="IPR036412">
    <property type="entry name" value="HAD-like_sf"/>
</dbReference>
<dbReference type="PRINTS" id="PR00413">
    <property type="entry name" value="HADHALOGNASE"/>
</dbReference>
<dbReference type="NCBIfam" id="TIGR01509">
    <property type="entry name" value="HAD-SF-IA-v3"/>
    <property type="match status" value="1"/>
</dbReference>
<dbReference type="GO" id="GO:0008967">
    <property type="term" value="F:phosphoglycolate phosphatase activity"/>
    <property type="evidence" value="ECO:0007669"/>
    <property type="project" value="UniProtKB-EC"/>
</dbReference>